<organism evidence="3 4">
    <name type="scientific">Phytophthora nicotianae P1976</name>
    <dbReference type="NCBI Taxonomy" id="1317066"/>
    <lineage>
        <taxon>Eukaryota</taxon>
        <taxon>Sar</taxon>
        <taxon>Stramenopiles</taxon>
        <taxon>Oomycota</taxon>
        <taxon>Peronosporomycetes</taxon>
        <taxon>Peronosporales</taxon>
        <taxon>Peronosporaceae</taxon>
        <taxon>Phytophthora</taxon>
    </lineage>
</organism>
<comment type="caution">
    <text evidence="3">The sequence shown here is derived from an EMBL/GenBank/DDBJ whole genome shotgun (WGS) entry which is preliminary data.</text>
</comment>
<dbReference type="AlphaFoldDB" id="A0A081AZT0"/>
<evidence type="ECO:0000256" key="2">
    <source>
        <dbReference type="SAM" id="MobiDB-lite"/>
    </source>
</evidence>
<keyword evidence="1" id="KW-0175">Coiled coil</keyword>
<feature type="coiled-coil region" evidence="1">
    <location>
        <begin position="191"/>
        <end position="264"/>
    </location>
</feature>
<feature type="region of interest" description="Disordered" evidence="2">
    <location>
        <begin position="136"/>
        <end position="159"/>
    </location>
</feature>
<feature type="compositionally biased region" description="Acidic residues" evidence="2">
    <location>
        <begin position="138"/>
        <end position="149"/>
    </location>
</feature>
<dbReference type="Proteomes" id="UP000028582">
    <property type="component" value="Unassembled WGS sequence"/>
</dbReference>
<gene>
    <name evidence="3" type="ORF">F444_01700</name>
</gene>
<sequence length="272" mass="31415">MKHECASCVSLQQELQQLRDSSDRRAQQDHDQCVVMFQRMQELVRLNESLVKGYIRTDGHSEDGSASNCSIIADEEFKDSDVEMEGATESAQTQIERMQAIIVQQAKELETLRRVQRGAIVDGCVRHPVINLNNQHVDEEDRIDSDEEDNGKVEGGQENEMRNAVNRQANQLRKLPLTSLHAQLKGKDLQLLHLQQIIAKLESRFEKLIDRKRFMEQNFQRTARTQQAHLKKCLAYIRQQTAEKKALERQLRELKQYVGVLEKKVVSASRHC</sequence>
<name>A0A081AZT0_PHYNI</name>
<evidence type="ECO:0000256" key="1">
    <source>
        <dbReference type="SAM" id="Coils"/>
    </source>
</evidence>
<dbReference type="OrthoDB" id="120121at2759"/>
<accession>A0A081AZT0</accession>
<evidence type="ECO:0000313" key="3">
    <source>
        <dbReference type="EMBL" id="ETO84391.1"/>
    </source>
</evidence>
<reference evidence="3 4" key="1">
    <citation type="submission" date="2013-11" db="EMBL/GenBank/DDBJ databases">
        <title>The Genome Sequence of Phytophthora parasitica P1976.</title>
        <authorList>
            <consortium name="The Broad Institute Genomics Platform"/>
            <person name="Russ C."/>
            <person name="Tyler B."/>
            <person name="Panabieres F."/>
            <person name="Shan W."/>
            <person name="Tripathy S."/>
            <person name="Grunwald N."/>
            <person name="Machado M."/>
            <person name="Johnson C.S."/>
            <person name="Walker B."/>
            <person name="Young S."/>
            <person name="Zeng Q."/>
            <person name="Gargeya S."/>
            <person name="Fitzgerald M."/>
            <person name="Haas B."/>
            <person name="Abouelleil A."/>
            <person name="Allen A.W."/>
            <person name="Alvarado L."/>
            <person name="Arachchi H.M."/>
            <person name="Berlin A.M."/>
            <person name="Chapman S.B."/>
            <person name="Gainer-Dewar J."/>
            <person name="Goldberg J."/>
            <person name="Griggs A."/>
            <person name="Gujja S."/>
            <person name="Hansen M."/>
            <person name="Howarth C."/>
            <person name="Imamovic A."/>
            <person name="Ireland A."/>
            <person name="Larimer J."/>
            <person name="McCowan C."/>
            <person name="Murphy C."/>
            <person name="Pearson M."/>
            <person name="Poon T.W."/>
            <person name="Priest M."/>
            <person name="Roberts A."/>
            <person name="Saif S."/>
            <person name="Shea T."/>
            <person name="Sisk P."/>
            <person name="Sykes S."/>
            <person name="Wortman J."/>
            <person name="Nusbaum C."/>
            <person name="Birren B."/>
        </authorList>
    </citation>
    <scope>NUCLEOTIDE SEQUENCE [LARGE SCALE GENOMIC DNA]</scope>
    <source>
        <strain evidence="3 4">P1976</strain>
    </source>
</reference>
<evidence type="ECO:0000313" key="4">
    <source>
        <dbReference type="Proteomes" id="UP000028582"/>
    </source>
</evidence>
<dbReference type="EMBL" id="ANJA01000313">
    <property type="protein sequence ID" value="ETO84391.1"/>
    <property type="molecule type" value="Genomic_DNA"/>
</dbReference>
<protein>
    <submittedName>
        <fullName evidence="3">Uncharacterized protein</fullName>
    </submittedName>
</protein>
<proteinExistence type="predicted"/>